<feature type="compositionally biased region" description="Low complexity" evidence="1">
    <location>
        <begin position="22"/>
        <end position="60"/>
    </location>
</feature>
<dbReference type="PATRIC" id="fig|156976.3.peg.948"/>
<feature type="signal peptide" evidence="2">
    <location>
        <begin position="1"/>
        <end position="24"/>
    </location>
</feature>
<proteinExistence type="predicted"/>
<dbReference type="EMBL" id="CP012342">
    <property type="protein sequence ID" value="AKV58597.1"/>
    <property type="molecule type" value="Genomic_DNA"/>
</dbReference>
<evidence type="ECO:0000313" key="3">
    <source>
        <dbReference type="EMBL" id="AKV58597.1"/>
    </source>
</evidence>
<dbReference type="RefSeq" id="WP_052204728.1">
    <property type="nucleotide sequence ID" value="NZ_CAMYAJ010000041.1"/>
</dbReference>
<sequence>MKTTKLSVAAVLSAALLVGCSSTGDDAPAPTTTAAEQAAPETTATAAADTSTSSESTEGTNAKDLAEALINPDDPSTVYDGVTISDLFSALETLNGYETQELIVDSDINSVEGQYLRREDPTMASVQAYMALNNDEPYPLANVNDSEMEFFFDKARGFTESQNHMPVEKTVNTPNFEWKCFIPEGVQPDDVHHSICFTTLAGRVIEVHHLLKEKRANVIGPVDNLLELVDGNLAALK</sequence>
<feature type="region of interest" description="Disordered" evidence="1">
    <location>
        <begin position="22"/>
        <end position="61"/>
    </location>
</feature>
<dbReference type="PROSITE" id="PS51257">
    <property type="entry name" value="PROKAR_LIPOPROTEIN"/>
    <property type="match status" value="1"/>
</dbReference>
<gene>
    <name evidence="3" type="ORF">AK829_04775</name>
</gene>
<evidence type="ECO:0000313" key="4">
    <source>
        <dbReference type="Proteomes" id="UP000060016"/>
    </source>
</evidence>
<protein>
    <submittedName>
        <fullName evidence="3">Uncharacterized protein</fullName>
    </submittedName>
</protein>
<evidence type="ECO:0000256" key="2">
    <source>
        <dbReference type="SAM" id="SignalP"/>
    </source>
</evidence>
<dbReference type="STRING" id="156976.AK829_04775"/>
<organism evidence="3 4">
    <name type="scientific">Corynebacterium riegelii</name>
    <dbReference type="NCBI Taxonomy" id="156976"/>
    <lineage>
        <taxon>Bacteria</taxon>
        <taxon>Bacillati</taxon>
        <taxon>Actinomycetota</taxon>
        <taxon>Actinomycetes</taxon>
        <taxon>Mycobacteriales</taxon>
        <taxon>Corynebacteriaceae</taxon>
        <taxon>Corynebacterium</taxon>
    </lineage>
</organism>
<evidence type="ECO:0000256" key="1">
    <source>
        <dbReference type="SAM" id="MobiDB-lite"/>
    </source>
</evidence>
<accession>A0A0K1RAZ4</accession>
<dbReference type="KEGG" id="crie:AK829_04775"/>
<dbReference type="Proteomes" id="UP000060016">
    <property type="component" value="Chromosome"/>
</dbReference>
<feature type="chain" id="PRO_5038609512" evidence="2">
    <location>
        <begin position="25"/>
        <end position="237"/>
    </location>
</feature>
<reference evidence="3 4" key="1">
    <citation type="submission" date="2015-08" db="EMBL/GenBank/DDBJ databases">
        <authorList>
            <person name="Babu N.S."/>
            <person name="Beckwith C.J."/>
            <person name="Beseler K.G."/>
            <person name="Brison A."/>
            <person name="Carone J.V."/>
            <person name="Caskin T.P."/>
            <person name="Diamond M."/>
            <person name="Durham M.E."/>
            <person name="Foxe J.M."/>
            <person name="Go M."/>
            <person name="Henderson B.A."/>
            <person name="Jones I.B."/>
            <person name="McGettigan J.A."/>
            <person name="Micheletti S.J."/>
            <person name="Nasrallah M.E."/>
            <person name="Ortiz D."/>
            <person name="Piller C.R."/>
            <person name="Privatt S.R."/>
            <person name="Schneider S.L."/>
            <person name="Sharp S."/>
            <person name="Smith T.C."/>
            <person name="Stanton J.D."/>
            <person name="Ullery H.E."/>
            <person name="Wilson R.J."/>
            <person name="Serrano M.G."/>
            <person name="Buck G."/>
            <person name="Lee V."/>
            <person name="Wang Y."/>
            <person name="Carvalho R."/>
            <person name="Voegtly L."/>
            <person name="Shi R."/>
            <person name="Duckworth R."/>
            <person name="Johnson A."/>
            <person name="Loviza R."/>
            <person name="Walstead R."/>
            <person name="Shah Z."/>
            <person name="Kiflezghi M."/>
            <person name="Wade K."/>
            <person name="Ball S.L."/>
            <person name="Bradley K.W."/>
            <person name="Asai D.J."/>
            <person name="Bowman C.A."/>
            <person name="Russell D.A."/>
            <person name="Pope W.H."/>
            <person name="Jacobs-Sera D."/>
            <person name="Hendrix R.W."/>
            <person name="Hatfull G.F."/>
        </authorList>
    </citation>
    <scope>NUCLEOTIDE SEQUENCE [LARGE SCALE GENOMIC DNA]</scope>
    <source>
        <strain evidence="3 4">PUDD_83A45</strain>
    </source>
</reference>
<keyword evidence="4" id="KW-1185">Reference proteome</keyword>
<name>A0A0K1RAZ4_9CORY</name>
<dbReference type="AlphaFoldDB" id="A0A0K1RAZ4"/>
<keyword evidence="2" id="KW-0732">Signal</keyword>